<dbReference type="EMBL" id="OZ019902">
    <property type="protein sequence ID" value="CAK9193854.1"/>
    <property type="molecule type" value="Genomic_DNA"/>
</dbReference>
<dbReference type="Gene3D" id="2.40.70.10">
    <property type="entry name" value="Acid Proteases"/>
    <property type="match status" value="1"/>
</dbReference>
<sequence length="251" mass="28135">MPMETVTMIPGELEHLESLVKVARKKKDAEAANTQVSMVSIVLTFRHLCINKTHRSKTLYLSVEVNHYLIEGLVDTRASMSIMAVSVVRELGLMHLVSGSETYKTASSAVTQALGRIEEMPVKRSDSRTDGRDGTQKHEPRNPDEEEASSLLFRQGTNERRGEQESESDSDSNESSDEGILLVGPDEGVFDFGNIEFEDLIQQMEIADSSGDVKEQSLKTPVRIHGGGRFVKRFELIRSWKRGWNDNYGVF</sequence>
<name>A0ABP0TE79_9BRYO</name>
<keyword evidence="3" id="KW-1185">Reference proteome</keyword>
<organism evidence="2 3">
    <name type="scientific">Sphagnum troendelagicum</name>
    <dbReference type="NCBI Taxonomy" id="128251"/>
    <lineage>
        <taxon>Eukaryota</taxon>
        <taxon>Viridiplantae</taxon>
        <taxon>Streptophyta</taxon>
        <taxon>Embryophyta</taxon>
        <taxon>Bryophyta</taxon>
        <taxon>Sphagnophytina</taxon>
        <taxon>Sphagnopsida</taxon>
        <taxon>Sphagnales</taxon>
        <taxon>Sphagnaceae</taxon>
        <taxon>Sphagnum</taxon>
    </lineage>
</organism>
<gene>
    <name evidence="2" type="ORF">CSSPTR1EN2_LOCUS2234</name>
</gene>
<dbReference type="InterPro" id="IPR021109">
    <property type="entry name" value="Peptidase_aspartic_dom_sf"/>
</dbReference>
<reference evidence="2" key="1">
    <citation type="submission" date="2024-02" db="EMBL/GenBank/DDBJ databases">
        <authorList>
            <consortium name="ELIXIR-Norway"/>
            <consortium name="Elixir Norway"/>
        </authorList>
    </citation>
    <scope>NUCLEOTIDE SEQUENCE</scope>
</reference>
<evidence type="ECO:0000313" key="2">
    <source>
        <dbReference type="EMBL" id="CAK9193854.1"/>
    </source>
</evidence>
<feature type="region of interest" description="Disordered" evidence="1">
    <location>
        <begin position="114"/>
        <end position="180"/>
    </location>
</feature>
<dbReference type="Proteomes" id="UP001497512">
    <property type="component" value="Chromosome 10"/>
</dbReference>
<evidence type="ECO:0000256" key="1">
    <source>
        <dbReference type="SAM" id="MobiDB-lite"/>
    </source>
</evidence>
<feature type="compositionally biased region" description="Acidic residues" evidence="1">
    <location>
        <begin position="165"/>
        <end position="177"/>
    </location>
</feature>
<dbReference type="SUPFAM" id="SSF50630">
    <property type="entry name" value="Acid proteases"/>
    <property type="match status" value="1"/>
</dbReference>
<evidence type="ECO:0000313" key="3">
    <source>
        <dbReference type="Proteomes" id="UP001497512"/>
    </source>
</evidence>
<feature type="compositionally biased region" description="Basic and acidic residues" evidence="1">
    <location>
        <begin position="116"/>
        <end position="143"/>
    </location>
</feature>
<protein>
    <submittedName>
        <fullName evidence="2">Uncharacterized protein</fullName>
    </submittedName>
</protein>
<accession>A0ABP0TE79</accession>
<proteinExistence type="predicted"/>